<evidence type="ECO:0000313" key="3">
    <source>
        <dbReference type="Proteomes" id="UP000234839"/>
    </source>
</evidence>
<evidence type="ECO:0000313" key="2">
    <source>
        <dbReference type="EMBL" id="PLV21729.1"/>
    </source>
</evidence>
<feature type="non-terminal residue" evidence="2">
    <location>
        <position position="1"/>
    </location>
</feature>
<dbReference type="Proteomes" id="UP000234839">
    <property type="component" value="Unassembled WGS sequence"/>
</dbReference>
<protein>
    <submittedName>
        <fullName evidence="2">Uncharacterized protein</fullName>
    </submittedName>
</protein>
<comment type="caution">
    <text evidence="2">The sequence shown here is derived from an EMBL/GenBank/DDBJ whole genome shotgun (WGS) entry which is preliminary data.</text>
</comment>
<name>A0ABX4UA82_9PSED</name>
<sequence>GGRITVESVVRCSWNGWPDDRGIRKAKTTTRISGGKRTNRITSSNIARQPAKMPANMNAETKVRSTGFIPPPYR</sequence>
<accession>A0ABX4UA82</accession>
<dbReference type="EMBL" id="PJCP01000026">
    <property type="protein sequence ID" value="PLV21729.1"/>
    <property type="molecule type" value="Genomic_DNA"/>
</dbReference>
<feature type="region of interest" description="Disordered" evidence="1">
    <location>
        <begin position="48"/>
        <end position="74"/>
    </location>
</feature>
<reference evidence="2 3" key="1">
    <citation type="submission" date="2017-12" db="EMBL/GenBank/DDBJ databases">
        <title>Detection of the carbapenemase gene blaVIM-5 in members of the Pseudomonas putida group isolated from polluted Nigerian wetlands.</title>
        <authorList>
            <person name="Adelowo O."/>
            <person name="Vollmers J."/>
            <person name="Maeusezahl I."/>
            <person name="Kaster A.-K."/>
            <person name="Mueller J.A."/>
        </authorList>
    </citation>
    <scope>NUCLEOTIDE SEQUENCE [LARGE SCALE GENOMIC DNA]</scope>
    <source>
        <strain evidence="2 3">MR119</strain>
    </source>
</reference>
<evidence type="ECO:0000256" key="1">
    <source>
        <dbReference type="SAM" id="MobiDB-lite"/>
    </source>
</evidence>
<keyword evidence="3" id="KW-1185">Reference proteome</keyword>
<proteinExistence type="predicted"/>
<organism evidence="2 3">
    <name type="scientific">Pseudomonas guariconensis</name>
    <dbReference type="NCBI Taxonomy" id="1288410"/>
    <lineage>
        <taxon>Bacteria</taxon>
        <taxon>Pseudomonadati</taxon>
        <taxon>Pseudomonadota</taxon>
        <taxon>Gammaproteobacteria</taxon>
        <taxon>Pseudomonadales</taxon>
        <taxon>Pseudomonadaceae</taxon>
        <taxon>Pseudomonas</taxon>
    </lineage>
</organism>
<gene>
    <name evidence="2" type="ORF">CXG53_23870</name>
</gene>